<accession>A0ABR3GD04</accession>
<name>A0ABR3GD04_9PEZI</name>
<dbReference type="InterPro" id="IPR020070">
    <property type="entry name" value="Ribosomal_bL9_N"/>
</dbReference>
<protein>
    <recommendedName>
        <fullName evidence="4">Ribosomal protein L9 domain-containing protein</fullName>
    </recommendedName>
</protein>
<gene>
    <name evidence="5" type="ORF">Q9L58_007218</name>
</gene>
<keyword evidence="3" id="KW-0687">Ribonucleoprotein</keyword>
<evidence type="ECO:0000256" key="2">
    <source>
        <dbReference type="ARBA" id="ARBA00022980"/>
    </source>
</evidence>
<evidence type="ECO:0000256" key="1">
    <source>
        <dbReference type="ARBA" id="ARBA00010605"/>
    </source>
</evidence>
<dbReference type="Pfam" id="PF01281">
    <property type="entry name" value="Ribosomal_L9_N"/>
    <property type="match status" value="1"/>
</dbReference>
<dbReference type="EMBL" id="JBBBZM010000111">
    <property type="protein sequence ID" value="KAL0633847.1"/>
    <property type="molecule type" value="Genomic_DNA"/>
</dbReference>
<dbReference type="Gene3D" id="3.40.5.10">
    <property type="entry name" value="Ribosomal protein L9, N-terminal domain"/>
    <property type="match status" value="1"/>
</dbReference>
<organism evidence="5 6">
    <name type="scientific">Discina gigas</name>
    <dbReference type="NCBI Taxonomy" id="1032678"/>
    <lineage>
        <taxon>Eukaryota</taxon>
        <taxon>Fungi</taxon>
        <taxon>Dikarya</taxon>
        <taxon>Ascomycota</taxon>
        <taxon>Pezizomycotina</taxon>
        <taxon>Pezizomycetes</taxon>
        <taxon>Pezizales</taxon>
        <taxon>Discinaceae</taxon>
        <taxon>Discina</taxon>
    </lineage>
</organism>
<comment type="similarity">
    <text evidence="1">Belongs to the bacterial ribosomal protein bL9 family.</text>
</comment>
<evidence type="ECO:0000259" key="4">
    <source>
        <dbReference type="Pfam" id="PF01281"/>
    </source>
</evidence>
<dbReference type="InterPro" id="IPR036935">
    <property type="entry name" value="Ribosomal_bL9_N_sf"/>
</dbReference>
<reference evidence="5 6" key="1">
    <citation type="submission" date="2024-02" db="EMBL/GenBank/DDBJ databases">
        <title>Discinaceae phylogenomics.</title>
        <authorList>
            <person name="Dirks A.C."/>
            <person name="James T.Y."/>
        </authorList>
    </citation>
    <scope>NUCLEOTIDE SEQUENCE [LARGE SCALE GENOMIC DNA]</scope>
    <source>
        <strain evidence="5 6">ACD0624</strain>
    </source>
</reference>
<dbReference type="SUPFAM" id="SSF55658">
    <property type="entry name" value="L9 N-domain-like"/>
    <property type="match status" value="1"/>
</dbReference>
<evidence type="ECO:0000313" key="6">
    <source>
        <dbReference type="Proteomes" id="UP001447188"/>
    </source>
</evidence>
<keyword evidence="2" id="KW-0689">Ribosomal protein</keyword>
<keyword evidence="6" id="KW-1185">Reference proteome</keyword>
<dbReference type="Proteomes" id="UP001447188">
    <property type="component" value="Unassembled WGS sequence"/>
</dbReference>
<dbReference type="PANTHER" id="PTHR21368">
    <property type="entry name" value="50S RIBOSOMAL PROTEIN L9"/>
    <property type="match status" value="1"/>
</dbReference>
<proteinExistence type="inferred from homology"/>
<dbReference type="InterPro" id="IPR009027">
    <property type="entry name" value="Ribosomal_bL9/RNase_H1_N"/>
</dbReference>
<evidence type="ECO:0000313" key="5">
    <source>
        <dbReference type="EMBL" id="KAL0633847.1"/>
    </source>
</evidence>
<comment type="caution">
    <text evidence="5">The sequence shown here is derived from an EMBL/GenBank/DDBJ whole genome shotgun (WGS) entry which is preliminary data.</text>
</comment>
<evidence type="ECO:0000256" key="3">
    <source>
        <dbReference type="ARBA" id="ARBA00023274"/>
    </source>
</evidence>
<feature type="domain" description="Ribosomal protein L9" evidence="4">
    <location>
        <begin position="37"/>
        <end position="81"/>
    </location>
</feature>
<dbReference type="InterPro" id="IPR000244">
    <property type="entry name" value="Ribosomal_bL9"/>
</dbReference>
<sequence length="221" mass="24329">MALFSIPKCPSCIRPLAGGAFQQIRGKKKVAKVTTVTVRLLKDVAKFGKAGSLIPITRGRMRALWYPQKVADYVHYSELKRIPRSEAPQRDFFFMAEKSEKKRSKADVTLFSPTQSIQILESFLPPALQFSSATISPTDSAIHGSISIGDIAAAIRMVASANGSKGSRVVVGPENIEFLDQAMVEGDKIKAIGEYEFEIKMKGAIDSIRRKVIVMRQDPQA</sequence>